<dbReference type="PANTHER" id="PTHR33910">
    <property type="entry name" value="PROTEIN TRANSLOCASE SUBUNIT SECE"/>
    <property type="match status" value="1"/>
</dbReference>
<dbReference type="Gene3D" id="1.20.5.1030">
    <property type="entry name" value="Preprotein translocase secy subunit"/>
    <property type="match status" value="1"/>
</dbReference>
<reference evidence="10" key="2">
    <citation type="submission" date="2017-01" db="EMBL/GenBank/DDBJ databases">
        <authorList>
            <person name="Mah S.A."/>
            <person name="Swanson W.J."/>
            <person name="Moy G.W."/>
            <person name="Vacquier V.D."/>
        </authorList>
    </citation>
    <scope>NUCLEOTIDE SEQUENCE</scope>
</reference>
<comment type="subcellular location">
    <subcellularLocation>
        <location evidence="9">Cell membrane</location>
        <topology evidence="9">Single-pass membrane protein</topology>
    </subcellularLocation>
    <subcellularLocation>
        <location evidence="1">Membrane</location>
    </subcellularLocation>
</comment>
<evidence type="ECO:0000313" key="10">
    <source>
        <dbReference type="EMBL" id="AAR05332.1"/>
    </source>
</evidence>
<comment type="function">
    <text evidence="9">Essential subunit of the Sec protein translocation channel SecYEG. Clamps together the 2 halves of SecY. May contact the channel plug during translocation.</text>
</comment>
<reference evidence="10" key="1">
    <citation type="journal article" date="2003" name="Proc. Natl. Acad. Sci. U.S.A.">
        <title>Proteorhodopsin genes are distributed among divergent marine bacterial taxa.</title>
        <authorList>
            <person name="De La Torre J.R."/>
            <person name="Christianson L.M."/>
            <person name="Beja O."/>
            <person name="Suzuki M.T."/>
            <person name="Karl D.M."/>
            <person name="Heidelberg J."/>
            <person name="DeLong E.F."/>
        </authorList>
    </citation>
    <scope>NUCLEOTIDE SEQUENCE</scope>
</reference>
<keyword evidence="5 9" id="KW-0653">Protein transport</keyword>
<sequence>MGVRVPSLLPLKVNFMKPFKFIQEVRREGSKVTWPTSRETLTGSVMVVLITAFAAVFFLIIDQIFSFGLDKLIGVAV</sequence>
<protein>
    <recommendedName>
        <fullName evidence="9">Protein translocase subunit SecE</fullName>
    </recommendedName>
</protein>
<comment type="subunit">
    <text evidence="9">Component of the Sec protein translocase complex. Heterotrimer consisting of SecY, SecE and SecG subunits. The heterotrimers can form oligomers, although 1 heterotrimer is thought to be able to translocate proteins. Interacts with the ribosome. Interacts with SecDF, and other proteins may be involved. Interacts with SecA.</text>
</comment>
<evidence type="ECO:0000256" key="5">
    <source>
        <dbReference type="ARBA" id="ARBA00022927"/>
    </source>
</evidence>
<dbReference type="HAMAP" id="MF_00422">
    <property type="entry name" value="SecE"/>
    <property type="match status" value="1"/>
</dbReference>
<dbReference type="InterPro" id="IPR001901">
    <property type="entry name" value="Translocase_SecE/Sec61-g"/>
</dbReference>
<evidence type="ECO:0000256" key="3">
    <source>
        <dbReference type="ARBA" id="ARBA00022475"/>
    </source>
</evidence>
<evidence type="ECO:0000256" key="9">
    <source>
        <dbReference type="HAMAP-Rule" id="MF_00422"/>
    </source>
</evidence>
<keyword evidence="7 9" id="KW-0811">Translocation</keyword>
<dbReference type="PANTHER" id="PTHR33910:SF1">
    <property type="entry name" value="PROTEIN TRANSLOCASE SUBUNIT SECE"/>
    <property type="match status" value="1"/>
</dbReference>
<dbReference type="GO" id="GO:0005886">
    <property type="term" value="C:plasma membrane"/>
    <property type="evidence" value="ECO:0007669"/>
    <property type="project" value="UniProtKB-SubCell"/>
</dbReference>
<accession>Q6UCQ8</accession>
<feature type="transmembrane region" description="Helical" evidence="9">
    <location>
        <begin position="41"/>
        <end position="61"/>
    </location>
</feature>
<dbReference type="GO" id="GO:0065002">
    <property type="term" value="P:intracellular protein transmembrane transport"/>
    <property type="evidence" value="ECO:0007669"/>
    <property type="project" value="UniProtKB-UniRule"/>
</dbReference>
<dbReference type="EMBL" id="AY372455">
    <property type="protein sequence ID" value="AAR05332.1"/>
    <property type="molecule type" value="Genomic_DNA"/>
</dbReference>
<dbReference type="GO" id="GO:0008320">
    <property type="term" value="F:protein transmembrane transporter activity"/>
    <property type="evidence" value="ECO:0007669"/>
    <property type="project" value="UniProtKB-UniRule"/>
</dbReference>
<keyword evidence="8 9" id="KW-0472">Membrane</keyword>
<dbReference type="AlphaFoldDB" id="Q6UCQ8"/>
<comment type="similarity">
    <text evidence="9">Belongs to the SecE/SEC61-gamma family.</text>
</comment>
<dbReference type="InterPro" id="IPR038379">
    <property type="entry name" value="SecE_sf"/>
</dbReference>
<organism evidence="10">
    <name type="scientific">uncultured marine alpha proteobacterium HOT2C01</name>
    <dbReference type="NCBI Taxonomy" id="248049"/>
    <lineage>
        <taxon>Bacteria</taxon>
        <taxon>Pseudomonadati</taxon>
        <taxon>Pseudomonadota</taxon>
        <taxon>Alphaproteobacteria</taxon>
        <taxon>environmental samples</taxon>
    </lineage>
</organism>
<dbReference type="InterPro" id="IPR005807">
    <property type="entry name" value="SecE_bac"/>
</dbReference>
<proteinExistence type="inferred from homology"/>
<keyword evidence="3 9" id="KW-1003">Cell membrane</keyword>
<name>Q6UCQ8_9PROT</name>
<evidence type="ECO:0000256" key="6">
    <source>
        <dbReference type="ARBA" id="ARBA00022989"/>
    </source>
</evidence>
<dbReference type="NCBIfam" id="TIGR00964">
    <property type="entry name" value="secE_bact"/>
    <property type="match status" value="1"/>
</dbReference>
<keyword evidence="2 9" id="KW-0813">Transport</keyword>
<evidence type="ECO:0000256" key="1">
    <source>
        <dbReference type="ARBA" id="ARBA00004370"/>
    </source>
</evidence>
<evidence type="ECO:0000256" key="8">
    <source>
        <dbReference type="ARBA" id="ARBA00023136"/>
    </source>
</evidence>
<dbReference type="GO" id="GO:0006605">
    <property type="term" value="P:protein targeting"/>
    <property type="evidence" value="ECO:0007669"/>
    <property type="project" value="UniProtKB-UniRule"/>
</dbReference>
<evidence type="ECO:0000256" key="4">
    <source>
        <dbReference type="ARBA" id="ARBA00022692"/>
    </source>
</evidence>
<keyword evidence="4 9" id="KW-0812">Transmembrane</keyword>
<dbReference type="Pfam" id="PF00584">
    <property type="entry name" value="SecE"/>
    <property type="match status" value="1"/>
</dbReference>
<dbReference type="GO" id="GO:0009306">
    <property type="term" value="P:protein secretion"/>
    <property type="evidence" value="ECO:0007669"/>
    <property type="project" value="UniProtKB-UniRule"/>
</dbReference>
<evidence type="ECO:0000256" key="2">
    <source>
        <dbReference type="ARBA" id="ARBA00022448"/>
    </source>
</evidence>
<gene>
    <name evidence="9" type="primary">secE</name>
    <name evidence="10" type="ORF">HOT2C01.18</name>
</gene>
<keyword evidence="6 9" id="KW-1133">Transmembrane helix</keyword>
<evidence type="ECO:0000256" key="7">
    <source>
        <dbReference type="ARBA" id="ARBA00023010"/>
    </source>
</evidence>
<dbReference type="GO" id="GO:0043952">
    <property type="term" value="P:protein transport by the Sec complex"/>
    <property type="evidence" value="ECO:0007669"/>
    <property type="project" value="UniProtKB-UniRule"/>
</dbReference>